<accession>A0A2K5ARN4</accession>
<evidence type="ECO:0000256" key="5">
    <source>
        <dbReference type="ARBA" id="ARBA00023136"/>
    </source>
</evidence>
<protein>
    <recommendedName>
        <fullName evidence="9">DUF350 domain-containing protein</fullName>
    </recommendedName>
</protein>
<sequence length="169" mass="17887">MEEAINLFGSIVYTALSAFIAIISVYIGLNAFTKLTRNIDEVAELKKGNVAVGVTLAAVAVIIGLVTLKAIPIITTEFLSGRIASAVVLAVIQLGTNILIAVFTQFVIIGIFNELTRRKGLNQFEELKNGNIAIGVGLAGIILMVGIILQNASEMVTDAVTSMLRAIID</sequence>
<reference evidence="8" key="1">
    <citation type="submission" date="2018-01" db="EMBL/GenBank/DDBJ databases">
        <authorList>
            <person name="Kerou L M."/>
        </authorList>
    </citation>
    <scope>NUCLEOTIDE SEQUENCE [LARGE SCALE GENOMIC DNA]</scope>
    <source>
        <strain evidence="8">SCU2</strain>
    </source>
</reference>
<keyword evidence="8" id="KW-1185">Reference proteome</keyword>
<evidence type="ECO:0000313" key="8">
    <source>
        <dbReference type="Proteomes" id="UP000236248"/>
    </source>
</evidence>
<dbReference type="Proteomes" id="UP000236248">
    <property type="component" value="Chromosome NCAV"/>
</dbReference>
<dbReference type="EMBL" id="LT981265">
    <property type="protein sequence ID" value="SPC34313.1"/>
    <property type="molecule type" value="Genomic_DNA"/>
</dbReference>
<dbReference type="Pfam" id="PF03994">
    <property type="entry name" value="DUF350"/>
    <property type="match status" value="1"/>
</dbReference>
<keyword evidence="4 6" id="KW-1133">Transmembrane helix</keyword>
<evidence type="ECO:0000256" key="4">
    <source>
        <dbReference type="ARBA" id="ARBA00022989"/>
    </source>
</evidence>
<evidence type="ECO:0000256" key="1">
    <source>
        <dbReference type="ARBA" id="ARBA00004651"/>
    </source>
</evidence>
<feature type="transmembrane region" description="Helical" evidence="6">
    <location>
        <begin position="83"/>
        <end position="112"/>
    </location>
</feature>
<evidence type="ECO:0000256" key="2">
    <source>
        <dbReference type="ARBA" id="ARBA00022475"/>
    </source>
</evidence>
<evidence type="ECO:0008006" key="9">
    <source>
        <dbReference type="Google" id="ProtNLM"/>
    </source>
</evidence>
<gene>
    <name evidence="7" type="ORF">NCAV_1138</name>
</gene>
<dbReference type="GO" id="GO:0005886">
    <property type="term" value="C:plasma membrane"/>
    <property type="evidence" value="ECO:0007669"/>
    <property type="project" value="UniProtKB-SubCell"/>
</dbReference>
<evidence type="ECO:0000256" key="3">
    <source>
        <dbReference type="ARBA" id="ARBA00022692"/>
    </source>
</evidence>
<comment type="subcellular location">
    <subcellularLocation>
        <location evidence="1">Cell membrane</location>
        <topology evidence="1">Multi-pass membrane protein</topology>
    </subcellularLocation>
</comment>
<dbReference type="RefSeq" id="WP_148695210.1">
    <property type="nucleotide sequence ID" value="NZ_LT981265.1"/>
</dbReference>
<proteinExistence type="predicted"/>
<evidence type="ECO:0000256" key="6">
    <source>
        <dbReference type="SAM" id="Phobius"/>
    </source>
</evidence>
<dbReference type="KEGG" id="ncv:NCAV_1138"/>
<keyword evidence="2" id="KW-1003">Cell membrane</keyword>
<feature type="transmembrane region" description="Helical" evidence="6">
    <location>
        <begin position="132"/>
        <end position="149"/>
    </location>
</feature>
<name>A0A2K5ARN4_9ARCH</name>
<dbReference type="InterPro" id="IPR007140">
    <property type="entry name" value="DUF350"/>
</dbReference>
<keyword evidence="5 6" id="KW-0472">Membrane</keyword>
<evidence type="ECO:0000313" key="7">
    <source>
        <dbReference type="EMBL" id="SPC34313.1"/>
    </source>
</evidence>
<organism evidence="7 8">
    <name type="scientific">Candidatus Nitrosocaldus cavascurensis</name>
    <dbReference type="NCBI Taxonomy" id="2058097"/>
    <lineage>
        <taxon>Archaea</taxon>
        <taxon>Nitrososphaerota</taxon>
        <taxon>Nitrososphaeria</taxon>
        <taxon>Candidatus Nitrosocaldales</taxon>
        <taxon>Candidatus Nitrosocaldaceae</taxon>
        <taxon>Candidatus Nitrosocaldus</taxon>
    </lineage>
</organism>
<feature type="transmembrane region" description="Helical" evidence="6">
    <location>
        <begin position="7"/>
        <end position="29"/>
    </location>
</feature>
<keyword evidence="3 6" id="KW-0812">Transmembrane</keyword>
<dbReference type="AlphaFoldDB" id="A0A2K5ARN4"/>
<feature type="transmembrane region" description="Helical" evidence="6">
    <location>
        <begin position="49"/>
        <end position="71"/>
    </location>
</feature>
<dbReference type="GeneID" id="41595152"/>